<evidence type="ECO:0000313" key="1">
    <source>
        <dbReference type="EMBL" id="GHE46827.1"/>
    </source>
</evidence>
<name>A0A918ZDL6_9ACTN</name>
<keyword evidence="2" id="KW-1185">Reference proteome</keyword>
<sequence>MLDGLTVAHELRGGRAVHFREHLGAALRVRVGVQGSEGAAQEALELLVRKIRHVSEIGHPAPIEENDPERAIRPVCSYLQRNAGTEAVTGHNDISEVERVDEVLDVTRRLVDAEVHILA</sequence>
<gene>
    <name evidence="1" type="ORF">GCM10017771_67660</name>
</gene>
<accession>A0A918ZDL6</accession>
<proteinExistence type="predicted"/>
<organism evidence="1 2">
    <name type="scientific">Streptomyces capitiformicae</name>
    <dbReference type="NCBI Taxonomy" id="2014920"/>
    <lineage>
        <taxon>Bacteria</taxon>
        <taxon>Bacillati</taxon>
        <taxon>Actinomycetota</taxon>
        <taxon>Actinomycetes</taxon>
        <taxon>Kitasatosporales</taxon>
        <taxon>Streptomycetaceae</taxon>
        <taxon>Streptomyces</taxon>
    </lineage>
</organism>
<dbReference type="EMBL" id="BNAT01000030">
    <property type="protein sequence ID" value="GHE46827.1"/>
    <property type="molecule type" value="Genomic_DNA"/>
</dbReference>
<reference evidence="1" key="2">
    <citation type="submission" date="2020-09" db="EMBL/GenBank/DDBJ databases">
        <authorList>
            <person name="Sun Q."/>
            <person name="Zhou Y."/>
        </authorList>
    </citation>
    <scope>NUCLEOTIDE SEQUENCE</scope>
    <source>
        <strain evidence="1">CGMCC 4.7403</strain>
    </source>
</reference>
<reference evidence="1" key="1">
    <citation type="journal article" date="2014" name="Int. J. Syst. Evol. Microbiol.">
        <title>Complete genome sequence of Corynebacterium casei LMG S-19264T (=DSM 44701T), isolated from a smear-ripened cheese.</title>
        <authorList>
            <consortium name="US DOE Joint Genome Institute (JGI-PGF)"/>
            <person name="Walter F."/>
            <person name="Albersmeier A."/>
            <person name="Kalinowski J."/>
            <person name="Ruckert C."/>
        </authorList>
    </citation>
    <scope>NUCLEOTIDE SEQUENCE</scope>
    <source>
        <strain evidence="1">CGMCC 4.7403</strain>
    </source>
</reference>
<evidence type="ECO:0000313" key="2">
    <source>
        <dbReference type="Proteomes" id="UP000603227"/>
    </source>
</evidence>
<dbReference type="Proteomes" id="UP000603227">
    <property type="component" value="Unassembled WGS sequence"/>
</dbReference>
<comment type="caution">
    <text evidence="1">The sequence shown here is derived from an EMBL/GenBank/DDBJ whole genome shotgun (WGS) entry which is preliminary data.</text>
</comment>
<protein>
    <submittedName>
        <fullName evidence="1">Uncharacterized protein</fullName>
    </submittedName>
</protein>
<dbReference type="AlphaFoldDB" id="A0A918ZDL6"/>